<evidence type="ECO:0000256" key="6">
    <source>
        <dbReference type="ARBA" id="ARBA00005139"/>
    </source>
</evidence>
<keyword evidence="32" id="KW-1185">Reference proteome</keyword>
<evidence type="ECO:0000256" key="8">
    <source>
        <dbReference type="ARBA" id="ARBA00010046"/>
    </source>
</evidence>
<evidence type="ECO:0000256" key="28">
    <source>
        <dbReference type="PIRNR" id="PIRNR000727"/>
    </source>
</evidence>
<dbReference type="NCBIfam" id="TIGR00657">
    <property type="entry name" value="asp_kinases"/>
    <property type="match status" value="1"/>
</dbReference>
<keyword evidence="23" id="KW-0511">Multifunctional enzyme</keyword>
<evidence type="ECO:0000256" key="15">
    <source>
        <dbReference type="ARBA" id="ARBA00022777"/>
    </source>
</evidence>
<dbReference type="Proteomes" id="UP000317199">
    <property type="component" value="Chromosome"/>
</dbReference>
<dbReference type="InterPro" id="IPR036393">
    <property type="entry name" value="AceGlu_kinase-like_sf"/>
</dbReference>
<dbReference type="PIRSF" id="PIRSF000727">
    <property type="entry name" value="ThrA"/>
    <property type="match status" value="1"/>
</dbReference>
<evidence type="ECO:0000256" key="1">
    <source>
        <dbReference type="ARBA" id="ARBA00001920"/>
    </source>
</evidence>
<dbReference type="CDD" id="cd04921">
    <property type="entry name" value="ACT_AKi-HSDH-ThrA-like_1"/>
    <property type="match status" value="1"/>
</dbReference>
<comment type="pathway">
    <text evidence="5 28">Amino-acid biosynthesis; L-methionine biosynthesis via de novo pathway; L-homoserine from L-aspartate: step 3/3.</text>
</comment>
<dbReference type="UniPathway" id="UPA00034">
    <property type="reaction ID" value="UER00015"/>
</dbReference>
<keyword evidence="13" id="KW-0479">Metal-binding</keyword>
<dbReference type="SUPFAM" id="SSF51735">
    <property type="entry name" value="NAD(P)-binding Rossmann-fold domains"/>
    <property type="match status" value="1"/>
</dbReference>
<dbReference type="GO" id="GO:0046872">
    <property type="term" value="F:metal ion binding"/>
    <property type="evidence" value="ECO:0007669"/>
    <property type="project" value="UniProtKB-KW"/>
</dbReference>
<evidence type="ECO:0000256" key="22">
    <source>
        <dbReference type="ARBA" id="ARBA00023167"/>
    </source>
</evidence>
<keyword evidence="16 28" id="KW-0067">ATP-binding</keyword>
<keyword evidence="17 28" id="KW-0521">NADP</keyword>
<comment type="similarity">
    <text evidence="7 28">In the C-terminal section; belongs to the homoserine dehydrogenase family.</text>
</comment>
<dbReference type="InterPro" id="IPR042199">
    <property type="entry name" value="AsparK_Bifunc_asparK/hSer_DH"/>
</dbReference>
<dbReference type="Pfam" id="PF00742">
    <property type="entry name" value="Homoserine_dh"/>
    <property type="match status" value="1"/>
</dbReference>
<evidence type="ECO:0000256" key="18">
    <source>
        <dbReference type="ARBA" id="ARBA00023002"/>
    </source>
</evidence>
<evidence type="ECO:0000256" key="26">
    <source>
        <dbReference type="ARBA" id="ARBA00048841"/>
    </source>
</evidence>
<evidence type="ECO:0000256" key="27">
    <source>
        <dbReference type="ARBA" id="ARBA00049031"/>
    </source>
</evidence>
<dbReference type="GO" id="GO:0009089">
    <property type="term" value="P:lysine biosynthetic process via diaminopimelate"/>
    <property type="evidence" value="ECO:0007669"/>
    <property type="project" value="UniProtKB-UniRule"/>
</dbReference>
<evidence type="ECO:0000256" key="23">
    <source>
        <dbReference type="ARBA" id="ARBA00023268"/>
    </source>
</evidence>
<dbReference type="AlphaFoldDB" id="A0A514BNZ9"/>
<comment type="catalytic activity">
    <reaction evidence="27">
        <text>L-homoserine + NAD(+) = L-aspartate 4-semialdehyde + NADH + H(+)</text>
        <dbReference type="Rhea" id="RHEA:15757"/>
        <dbReference type="ChEBI" id="CHEBI:15378"/>
        <dbReference type="ChEBI" id="CHEBI:57476"/>
        <dbReference type="ChEBI" id="CHEBI:57540"/>
        <dbReference type="ChEBI" id="CHEBI:57945"/>
        <dbReference type="ChEBI" id="CHEBI:537519"/>
        <dbReference type="EC" id="1.1.1.3"/>
    </reaction>
    <physiologicalReaction direction="right-to-left" evidence="27">
        <dbReference type="Rhea" id="RHEA:15759"/>
    </physiologicalReaction>
</comment>
<comment type="pathway">
    <text evidence="6 28">Amino-acid biosynthesis; L-threonine biosynthesis; L-threonine from L-aspartate: step 1/5.</text>
</comment>
<keyword evidence="22" id="KW-0486">Methionine biosynthesis</keyword>
<dbReference type="InterPro" id="IPR045865">
    <property type="entry name" value="ACT-like_dom_sf"/>
</dbReference>
<evidence type="ECO:0000256" key="2">
    <source>
        <dbReference type="ARBA" id="ARBA00004766"/>
    </source>
</evidence>
<dbReference type="NCBIfam" id="NF007003">
    <property type="entry name" value="PRK09466.1"/>
    <property type="match status" value="1"/>
</dbReference>
<evidence type="ECO:0000256" key="25">
    <source>
        <dbReference type="ARBA" id="ARBA00048561"/>
    </source>
</evidence>
<protein>
    <recommendedName>
        <fullName evidence="28">Bifunctional aspartokinase/homoserine dehydrogenase</fullName>
    </recommendedName>
    <domain>
        <recommendedName>
            <fullName evidence="28">Aspartokinase</fullName>
            <ecNumber evidence="28">2.7.2.4</ecNumber>
        </recommendedName>
    </domain>
    <domain>
        <recommendedName>
            <fullName evidence="28">Homoserine dehydrogenase</fullName>
            <ecNumber evidence="28">1.1.1.3</ecNumber>
        </recommendedName>
    </domain>
</protein>
<keyword evidence="20" id="KW-0915">Sodium</keyword>
<evidence type="ECO:0000256" key="4">
    <source>
        <dbReference type="ARBA" id="ARBA00005056"/>
    </source>
</evidence>
<dbReference type="PANTHER" id="PTHR43070:SF5">
    <property type="entry name" value="HOMOSERINE DEHYDROGENASE"/>
    <property type="match status" value="1"/>
</dbReference>
<dbReference type="SUPFAM" id="SSF55021">
    <property type="entry name" value="ACT-like"/>
    <property type="match status" value="2"/>
</dbReference>
<dbReference type="EC" id="2.7.2.4" evidence="28"/>
<evidence type="ECO:0000256" key="11">
    <source>
        <dbReference type="ARBA" id="ARBA00022679"/>
    </source>
</evidence>
<dbReference type="Pfam" id="PF00696">
    <property type="entry name" value="AA_kinase"/>
    <property type="match status" value="1"/>
</dbReference>
<evidence type="ECO:0000313" key="32">
    <source>
        <dbReference type="Proteomes" id="UP000317199"/>
    </source>
</evidence>
<keyword evidence="10 28" id="KW-0028">Amino-acid biosynthesis</keyword>
<comment type="subunit">
    <text evidence="9 28">Homotetramer.</text>
</comment>
<dbReference type="FunFam" id="3.40.50.720:FF:000083">
    <property type="entry name" value="Bifunctional aspartokinase/homoserine dehydrogenase"/>
    <property type="match status" value="1"/>
</dbReference>
<accession>A0A514BNZ9</accession>
<dbReference type="InterPro" id="IPR019811">
    <property type="entry name" value="HDH_CS"/>
</dbReference>
<evidence type="ECO:0000256" key="7">
    <source>
        <dbReference type="ARBA" id="ARBA00007952"/>
    </source>
</evidence>
<evidence type="ECO:0000256" key="16">
    <source>
        <dbReference type="ARBA" id="ARBA00022840"/>
    </source>
</evidence>
<dbReference type="InterPro" id="IPR049638">
    <property type="entry name" value="AK-HD"/>
</dbReference>
<evidence type="ECO:0000256" key="29">
    <source>
        <dbReference type="SAM" id="MobiDB-lite"/>
    </source>
</evidence>
<dbReference type="GO" id="GO:0009090">
    <property type="term" value="P:homoserine biosynthetic process"/>
    <property type="evidence" value="ECO:0007669"/>
    <property type="project" value="UniProtKB-ARBA"/>
</dbReference>
<comment type="catalytic activity">
    <reaction evidence="26">
        <text>L-homoserine + NADP(+) = L-aspartate 4-semialdehyde + NADPH + H(+)</text>
        <dbReference type="Rhea" id="RHEA:15761"/>
        <dbReference type="ChEBI" id="CHEBI:15378"/>
        <dbReference type="ChEBI" id="CHEBI:57476"/>
        <dbReference type="ChEBI" id="CHEBI:57783"/>
        <dbReference type="ChEBI" id="CHEBI:58349"/>
        <dbReference type="ChEBI" id="CHEBI:537519"/>
        <dbReference type="EC" id="1.1.1.3"/>
    </reaction>
    <physiologicalReaction direction="right-to-left" evidence="26">
        <dbReference type="Rhea" id="RHEA:15763"/>
    </physiologicalReaction>
</comment>
<evidence type="ECO:0000256" key="3">
    <source>
        <dbReference type="ARBA" id="ARBA00004986"/>
    </source>
</evidence>
<dbReference type="InterPro" id="IPR054352">
    <property type="entry name" value="ACT_Aspartokinase"/>
</dbReference>
<keyword evidence="12" id="KW-0791">Threonine biosynthesis</keyword>
<dbReference type="EMBL" id="CP041242">
    <property type="protein sequence ID" value="QDH69118.1"/>
    <property type="molecule type" value="Genomic_DNA"/>
</dbReference>
<evidence type="ECO:0000259" key="30">
    <source>
        <dbReference type="PROSITE" id="PS51671"/>
    </source>
</evidence>
<comment type="cofactor">
    <cofactor evidence="1">
        <name>a metal cation</name>
        <dbReference type="ChEBI" id="CHEBI:25213"/>
    </cofactor>
</comment>
<dbReference type="GO" id="GO:0050661">
    <property type="term" value="F:NADP binding"/>
    <property type="evidence" value="ECO:0007669"/>
    <property type="project" value="UniProtKB-UniRule"/>
</dbReference>
<dbReference type="Pfam" id="PF03447">
    <property type="entry name" value="NAD_binding_3"/>
    <property type="match status" value="1"/>
</dbReference>
<comment type="pathway">
    <text evidence="3 28">Amino-acid biosynthesis; L-methionine biosynthesis via de novo pathway; L-homoserine from L-aspartate: step 1/3.</text>
</comment>
<dbReference type="InterPro" id="IPR002912">
    <property type="entry name" value="ACT_dom"/>
</dbReference>
<evidence type="ECO:0000256" key="20">
    <source>
        <dbReference type="ARBA" id="ARBA00023053"/>
    </source>
</evidence>
<keyword evidence="15 28" id="KW-0418">Kinase</keyword>
<dbReference type="Gene3D" id="3.30.360.10">
    <property type="entry name" value="Dihydrodipicolinate Reductase, domain 2"/>
    <property type="match status" value="1"/>
</dbReference>
<dbReference type="UniPathway" id="UPA00050">
    <property type="reaction ID" value="UER00063"/>
</dbReference>
<evidence type="ECO:0000256" key="19">
    <source>
        <dbReference type="ARBA" id="ARBA00023027"/>
    </source>
</evidence>
<evidence type="ECO:0000256" key="24">
    <source>
        <dbReference type="ARBA" id="ARBA00044938"/>
    </source>
</evidence>
<sequence>MSSPANPALSIPSEAEPCPARPRRHAHKFGGSSLADAERQRTAATLVDDGDGSPAFDSHVVVVSAMQGVTDALIALADAAHAGQDWAPDWSALKQRHRIAAEALAAGDTVLREAIDGDFGELHARLSATNSDAGDVAWIHGLGEVLSSRLQHAALGGEAAGWARLDAREVLVVHPGELGVAVDWEESRARLQRWREAHPQPNVVVTGFVASDNQSRPTTLGRNGSDHSGAIFAVLFDADELTIWTDVDGVLSADPRLVPDAVCLPMLSYAEACELAYFGAKVLHPQTMAPAIQHELPVRIRNSRNPRAPGTLISAVSRGPNGAHGAPVKGLSLIEGLALLELSGAGLIGVPGTAERMFAALRQAGVSVTMISQGSSEHSICCVVSQSQAELAREAVEAAFAEAIGDGQAQGVSVTGGIAVLAAVGDGMVGTPGVAARLLGGLAQARVNVRAIAQGAGERNISVAIAERDAQRGLRAAHAAFWLSPQTLSVGLIGPGNVGRTLLEQLAEATPRFAAGALHGQNLDLRLRAVANSRTMQLHPKALDPATAVEALQGGEALDLDRFTAHVRAEHLPHAMIVDCSGSDAVAARYAEWLAAGIHVVTPNKHAGSGSWQRFQAIRKASRDGSAQFRYEATVGAGLPVIRTLRDLIDTGDVLYEIEGMFSGTLAWLFNKFDGSAPFSELVLEARRLGYTEPDPRDDLSGTDVARKLVILARETGRELSLADVDVENLVPEVLLGVPLEEFLDRIDELDTPMQARLDAARAEGGQLRYLARLDRDGRASVSLSVPPPGHASLYGRLTDNLIQFRTLRYPDNPLVVQGPGAGPEVTAAGVFGDILAIAQTLGARA</sequence>
<dbReference type="GO" id="GO:0004072">
    <property type="term" value="F:aspartate kinase activity"/>
    <property type="evidence" value="ECO:0007669"/>
    <property type="project" value="UniProtKB-UniRule"/>
</dbReference>
<comment type="pathway">
    <text evidence="2 28">Amino-acid biosynthesis; L-lysine biosynthesis via DAP pathway; (S)-tetrahydrodipicolinate from L-aspartate: step 1/4.</text>
</comment>
<dbReference type="PROSITE" id="PS51671">
    <property type="entry name" value="ACT"/>
    <property type="match status" value="1"/>
</dbReference>
<dbReference type="InterPro" id="IPR001342">
    <property type="entry name" value="HDH_cat"/>
</dbReference>
<dbReference type="InterPro" id="IPR036291">
    <property type="entry name" value="NAD(P)-bd_dom_sf"/>
</dbReference>
<dbReference type="FunFam" id="3.30.360.10:FF:000006">
    <property type="entry name" value="Bifunctional aspartokinase/homoserine dehydrogenase"/>
    <property type="match status" value="1"/>
</dbReference>
<dbReference type="RefSeq" id="WP_141622460.1">
    <property type="nucleotide sequence ID" value="NZ_CP041242.1"/>
</dbReference>
<organism evidence="31 32">
    <name type="scientific">Marilutibacter alkalisoli</name>
    <dbReference type="NCBI Taxonomy" id="2591633"/>
    <lineage>
        <taxon>Bacteria</taxon>
        <taxon>Pseudomonadati</taxon>
        <taxon>Pseudomonadota</taxon>
        <taxon>Gammaproteobacteria</taxon>
        <taxon>Lysobacterales</taxon>
        <taxon>Lysobacteraceae</taxon>
        <taxon>Marilutibacter</taxon>
    </lineage>
</organism>
<dbReference type="InterPro" id="IPR005106">
    <property type="entry name" value="Asp/hSer_DH_NAD-bd"/>
</dbReference>
<dbReference type="GO" id="GO:0005524">
    <property type="term" value="F:ATP binding"/>
    <property type="evidence" value="ECO:0007669"/>
    <property type="project" value="UniProtKB-UniRule"/>
</dbReference>
<dbReference type="InterPro" id="IPR001048">
    <property type="entry name" value="Asp/Glu/Uridylate_kinase"/>
</dbReference>
<evidence type="ECO:0000256" key="10">
    <source>
        <dbReference type="ARBA" id="ARBA00022605"/>
    </source>
</evidence>
<keyword evidence="19" id="KW-0520">NAD</keyword>
<dbReference type="Gene3D" id="3.40.1160.10">
    <property type="entry name" value="Acetylglutamate kinase-like"/>
    <property type="match status" value="1"/>
</dbReference>
<dbReference type="UniPathway" id="UPA00051">
    <property type="reaction ID" value="UER00462"/>
</dbReference>
<keyword evidence="14 28" id="KW-0547">Nucleotide-binding</keyword>
<comment type="pathway">
    <text evidence="4 28">Amino-acid biosynthesis; L-threonine biosynthesis; L-threonine from L-aspartate: step 3/5.</text>
</comment>
<dbReference type="NCBIfam" id="NF006959">
    <property type="entry name" value="PRK09436.1"/>
    <property type="match status" value="1"/>
</dbReference>
<gene>
    <name evidence="31" type="primary">thrA</name>
    <name evidence="31" type="ORF">FKV23_02610</name>
</gene>
<dbReference type="GO" id="GO:0009088">
    <property type="term" value="P:threonine biosynthetic process"/>
    <property type="evidence" value="ECO:0007669"/>
    <property type="project" value="UniProtKB-UniRule"/>
</dbReference>
<evidence type="ECO:0000256" key="21">
    <source>
        <dbReference type="ARBA" id="ARBA00023154"/>
    </source>
</evidence>
<dbReference type="OrthoDB" id="9799110at2"/>
<dbReference type="Gene3D" id="1.20.120.1320">
    <property type="entry name" value="Aspartokinase, catalytic domain"/>
    <property type="match status" value="1"/>
</dbReference>
<comment type="similarity">
    <text evidence="8 28">In the N-terminal section; belongs to the aspartokinase family.</text>
</comment>
<evidence type="ECO:0000256" key="12">
    <source>
        <dbReference type="ARBA" id="ARBA00022697"/>
    </source>
</evidence>
<evidence type="ECO:0000256" key="14">
    <source>
        <dbReference type="ARBA" id="ARBA00022741"/>
    </source>
</evidence>
<dbReference type="EC" id="1.1.1.3" evidence="28"/>
<proteinExistence type="inferred from homology"/>
<dbReference type="FunFam" id="3.30.2130.10:FF:000001">
    <property type="entry name" value="Bifunctional aspartokinase/homoserine dehydrogenase"/>
    <property type="match status" value="1"/>
</dbReference>
<dbReference type="InterPro" id="IPR011147">
    <property type="entry name" value="Bifunc_Aspkin/hSer_DH"/>
</dbReference>
<keyword evidence="21" id="KW-0457">Lysine biosynthesis</keyword>
<comment type="function">
    <text evidence="24">Bifunctional aspartate kinase and homoserine dehydrogenase that catalyzes the first and the third steps toward the synthesis of lysine, methionine and threonine from aspartate.</text>
</comment>
<dbReference type="PROSITE" id="PS01042">
    <property type="entry name" value="HOMOSER_DHGENASE"/>
    <property type="match status" value="1"/>
</dbReference>
<dbReference type="Gene3D" id="3.40.50.720">
    <property type="entry name" value="NAD(P)-binding Rossmann-like Domain"/>
    <property type="match status" value="1"/>
</dbReference>
<dbReference type="GO" id="GO:0004412">
    <property type="term" value="F:homoserine dehydrogenase activity"/>
    <property type="evidence" value="ECO:0007669"/>
    <property type="project" value="UniProtKB-UniRule"/>
</dbReference>
<comment type="catalytic activity">
    <reaction evidence="25">
        <text>L-aspartate + ATP = 4-phospho-L-aspartate + ADP</text>
        <dbReference type="Rhea" id="RHEA:23776"/>
        <dbReference type="ChEBI" id="CHEBI:29991"/>
        <dbReference type="ChEBI" id="CHEBI:30616"/>
        <dbReference type="ChEBI" id="CHEBI:57535"/>
        <dbReference type="ChEBI" id="CHEBI:456216"/>
        <dbReference type="EC" id="2.7.2.4"/>
    </reaction>
    <physiologicalReaction direction="left-to-right" evidence="25">
        <dbReference type="Rhea" id="RHEA:23777"/>
    </physiologicalReaction>
</comment>
<reference evidence="31 32" key="1">
    <citation type="submission" date="2019-06" db="EMBL/GenBank/DDBJ databases">
        <title>Lysobacter alkalisoli sp. nov. isolated from saline-alkali soil.</title>
        <authorList>
            <person name="Sun J.-Q."/>
            <person name="Xu L."/>
        </authorList>
    </citation>
    <scope>NUCLEOTIDE SEQUENCE [LARGE SCALE GENOMIC DNA]</scope>
    <source>
        <strain evidence="31 32">SJ-36</strain>
    </source>
</reference>
<keyword evidence="11 28" id="KW-0808">Transferase</keyword>
<dbReference type="InterPro" id="IPR001341">
    <property type="entry name" value="Asp_kinase"/>
</dbReference>
<feature type="domain" description="ACT" evidence="30">
    <location>
        <begin position="342"/>
        <end position="414"/>
    </location>
</feature>
<evidence type="ECO:0000256" key="17">
    <source>
        <dbReference type="ARBA" id="ARBA00022857"/>
    </source>
</evidence>
<dbReference type="SUPFAM" id="SSF55347">
    <property type="entry name" value="Glyceraldehyde-3-phosphate dehydrogenase-like, C-terminal domain"/>
    <property type="match status" value="1"/>
</dbReference>
<evidence type="ECO:0000256" key="9">
    <source>
        <dbReference type="ARBA" id="ARBA00011881"/>
    </source>
</evidence>
<dbReference type="Gene3D" id="3.30.2130.10">
    <property type="entry name" value="VC0802-like"/>
    <property type="match status" value="2"/>
</dbReference>
<evidence type="ECO:0000256" key="5">
    <source>
        <dbReference type="ARBA" id="ARBA00005062"/>
    </source>
</evidence>
<keyword evidence="18 28" id="KW-0560">Oxidoreductase</keyword>
<name>A0A514BNZ9_9GAMM</name>
<evidence type="ECO:0000313" key="31">
    <source>
        <dbReference type="EMBL" id="QDH69118.1"/>
    </source>
</evidence>
<evidence type="ECO:0000256" key="13">
    <source>
        <dbReference type="ARBA" id="ARBA00022723"/>
    </source>
</evidence>
<dbReference type="GO" id="GO:0009086">
    <property type="term" value="P:methionine biosynthetic process"/>
    <property type="evidence" value="ECO:0007669"/>
    <property type="project" value="UniProtKB-KW"/>
</dbReference>
<dbReference type="PANTHER" id="PTHR43070">
    <property type="match status" value="1"/>
</dbReference>
<dbReference type="KEGG" id="lyj:FKV23_02610"/>
<dbReference type="Pfam" id="PF22468">
    <property type="entry name" value="ACT_9"/>
    <property type="match status" value="2"/>
</dbReference>
<dbReference type="SUPFAM" id="SSF53633">
    <property type="entry name" value="Carbamate kinase-like"/>
    <property type="match status" value="1"/>
</dbReference>
<feature type="region of interest" description="Disordered" evidence="29">
    <location>
        <begin position="1"/>
        <end position="37"/>
    </location>
</feature>